<dbReference type="eggNOG" id="COG4783">
    <property type="taxonomic scope" value="Bacteria"/>
</dbReference>
<keyword evidence="2" id="KW-0479">Metal-binding</keyword>
<evidence type="ECO:0000259" key="8">
    <source>
        <dbReference type="Pfam" id="PF01435"/>
    </source>
</evidence>
<keyword evidence="7" id="KW-0472">Membrane</keyword>
<keyword evidence="5 6" id="KW-0482">Metalloprotease</keyword>
<evidence type="ECO:0000256" key="4">
    <source>
        <dbReference type="ARBA" id="ARBA00022833"/>
    </source>
</evidence>
<keyword evidence="7" id="KW-1133">Transmembrane helix</keyword>
<evidence type="ECO:0000256" key="2">
    <source>
        <dbReference type="ARBA" id="ARBA00022723"/>
    </source>
</evidence>
<comment type="similarity">
    <text evidence="6">Belongs to the peptidase M48 family.</text>
</comment>
<dbReference type="InterPro" id="IPR001915">
    <property type="entry name" value="Peptidase_M48"/>
</dbReference>
<dbReference type="AlphaFoldDB" id="A3IKA4"/>
<dbReference type="InterPro" id="IPR051156">
    <property type="entry name" value="Mito/Outer_Membr_Metalloprot"/>
</dbReference>
<dbReference type="CDD" id="cd07332">
    <property type="entry name" value="M48C_Oma1_like"/>
    <property type="match status" value="1"/>
</dbReference>
<dbReference type="PANTHER" id="PTHR22726">
    <property type="entry name" value="METALLOENDOPEPTIDASE OMA1"/>
    <property type="match status" value="1"/>
</dbReference>
<comment type="cofactor">
    <cofactor evidence="6">
        <name>Zn(2+)</name>
        <dbReference type="ChEBI" id="CHEBI:29105"/>
    </cofactor>
    <text evidence="6">Binds 1 zinc ion per subunit.</text>
</comment>
<keyword evidence="3 6" id="KW-0378">Hydrolase</keyword>
<evidence type="ECO:0000256" key="3">
    <source>
        <dbReference type="ARBA" id="ARBA00022801"/>
    </source>
</evidence>
<keyword evidence="7" id="KW-0812">Transmembrane</keyword>
<dbReference type="OrthoDB" id="9810445at2"/>
<dbReference type="GO" id="GO:0051603">
    <property type="term" value="P:proteolysis involved in protein catabolic process"/>
    <property type="evidence" value="ECO:0007669"/>
    <property type="project" value="TreeGrafter"/>
</dbReference>
<evidence type="ECO:0000256" key="7">
    <source>
        <dbReference type="SAM" id="Phobius"/>
    </source>
</evidence>
<evidence type="ECO:0000256" key="6">
    <source>
        <dbReference type="RuleBase" id="RU003983"/>
    </source>
</evidence>
<reference evidence="9 10" key="1">
    <citation type="submission" date="2007-03" db="EMBL/GenBank/DDBJ databases">
        <authorList>
            <person name="Stal L."/>
            <person name="Ferriera S."/>
            <person name="Johnson J."/>
            <person name="Kravitz S."/>
            <person name="Beeson K."/>
            <person name="Sutton G."/>
            <person name="Rogers Y.-H."/>
            <person name="Friedman R."/>
            <person name="Frazier M."/>
            <person name="Venter J.C."/>
        </authorList>
    </citation>
    <scope>NUCLEOTIDE SEQUENCE [LARGE SCALE GENOMIC DNA]</scope>
    <source>
        <strain evidence="9 10">CCY0110</strain>
    </source>
</reference>
<dbReference type="Pfam" id="PF01435">
    <property type="entry name" value="Peptidase_M48"/>
    <property type="match status" value="1"/>
</dbReference>
<feature type="domain" description="Peptidase M48" evidence="8">
    <location>
        <begin position="73"/>
        <end position="243"/>
    </location>
</feature>
<dbReference type="Gene3D" id="3.30.2010.10">
    <property type="entry name" value="Metalloproteases ('zincins'), catalytic domain"/>
    <property type="match status" value="1"/>
</dbReference>
<protein>
    <submittedName>
        <fullName evidence="9">Putative Zn-dependent protease, contains TPR repeats</fullName>
    </submittedName>
</protein>
<gene>
    <name evidence="9" type="ORF">CY0110_03454</name>
</gene>
<name>A3IKA4_9CHRO</name>
<dbReference type="GO" id="GO:0046872">
    <property type="term" value="F:metal ion binding"/>
    <property type="evidence" value="ECO:0007669"/>
    <property type="project" value="UniProtKB-KW"/>
</dbReference>
<keyword evidence="1 6" id="KW-0645">Protease</keyword>
<evidence type="ECO:0000256" key="1">
    <source>
        <dbReference type="ARBA" id="ARBA00022670"/>
    </source>
</evidence>
<organism evidence="9 10">
    <name type="scientific">Crocosphaera chwakensis CCY0110</name>
    <dbReference type="NCBI Taxonomy" id="391612"/>
    <lineage>
        <taxon>Bacteria</taxon>
        <taxon>Bacillati</taxon>
        <taxon>Cyanobacteriota</taxon>
        <taxon>Cyanophyceae</taxon>
        <taxon>Oscillatoriophycideae</taxon>
        <taxon>Chroococcales</taxon>
        <taxon>Aphanothecaceae</taxon>
        <taxon>Crocosphaera</taxon>
        <taxon>Crocosphaera chwakensis</taxon>
    </lineage>
</organism>
<evidence type="ECO:0000256" key="5">
    <source>
        <dbReference type="ARBA" id="ARBA00023049"/>
    </source>
</evidence>
<feature type="transmembrane region" description="Helical" evidence="7">
    <location>
        <begin position="12"/>
        <end position="35"/>
    </location>
</feature>
<dbReference type="Proteomes" id="UP000003781">
    <property type="component" value="Unassembled WGS sequence"/>
</dbReference>
<dbReference type="EMBL" id="AAXW01000003">
    <property type="protein sequence ID" value="EAZ93093.1"/>
    <property type="molecule type" value="Genomic_DNA"/>
</dbReference>
<sequence length="265" mass="30197">MSDRNPPPNFRQLFIILGIFLIIIILIIQLISFLVDWGITYIPVSWEQKLGSIVVPIYEEKSEDSPQQQVLNQLLDRLESQIDDESIAKRDYRVIYIPEDTVNAFAIPGDVIGVFQGLVEKVNSENELMMILGHELGHFSHRDHLRGLGKALIIQIAIATVAGDNTLLSNSIGTITETISNSHYSRSQEYQADEYGLMLLNKTYGHVVGATDFFKHLDQKKALNWDFFSTHPASKKRVKRLNQLIEQQQYKIGSYSKLDPRLVNN</sequence>
<evidence type="ECO:0000313" key="9">
    <source>
        <dbReference type="EMBL" id="EAZ93093.1"/>
    </source>
</evidence>
<accession>A3IKA4</accession>
<dbReference type="RefSeq" id="WP_008273764.1">
    <property type="nucleotide sequence ID" value="NZ_AAXW01000003.1"/>
</dbReference>
<comment type="caution">
    <text evidence="9">The sequence shown here is derived from an EMBL/GenBank/DDBJ whole genome shotgun (WGS) entry which is preliminary data.</text>
</comment>
<dbReference type="GO" id="GO:0016020">
    <property type="term" value="C:membrane"/>
    <property type="evidence" value="ECO:0007669"/>
    <property type="project" value="TreeGrafter"/>
</dbReference>
<dbReference type="GO" id="GO:0004222">
    <property type="term" value="F:metalloendopeptidase activity"/>
    <property type="evidence" value="ECO:0007669"/>
    <property type="project" value="InterPro"/>
</dbReference>
<keyword evidence="4 6" id="KW-0862">Zinc</keyword>
<keyword evidence="10" id="KW-1185">Reference proteome</keyword>
<dbReference type="PANTHER" id="PTHR22726:SF1">
    <property type="entry name" value="METALLOENDOPEPTIDASE OMA1, MITOCHONDRIAL"/>
    <property type="match status" value="1"/>
</dbReference>
<proteinExistence type="inferred from homology"/>
<evidence type="ECO:0000313" key="10">
    <source>
        <dbReference type="Proteomes" id="UP000003781"/>
    </source>
</evidence>